<feature type="domain" description="FecR protein" evidence="1">
    <location>
        <begin position="118"/>
        <end position="218"/>
    </location>
</feature>
<dbReference type="EMBL" id="QOWE01000019">
    <property type="protein sequence ID" value="RCR67492.1"/>
    <property type="molecule type" value="Genomic_DNA"/>
</dbReference>
<dbReference type="PANTHER" id="PTHR30273:SF2">
    <property type="entry name" value="PROTEIN FECR"/>
    <property type="match status" value="1"/>
</dbReference>
<gene>
    <name evidence="3" type="ORF">DUE52_22080</name>
</gene>
<dbReference type="Pfam" id="PF04773">
    <property type="entry name" value="FecR"/>
    <property type="match status" value="1"/>
</dbReference>
<dbReference type="PIRSF" id="PIRSF018266">
    <property type="entry name" value="FecR"/>
    <property type="match status" value="1"/>
</dbReference>
<evidence type="ECO:0000259" key="1">
    <source>
        <dbReference type="Pfam" id="PF04773"/>
    </source>
</evidence>
<proteinExistence type="predicted"/>
<dbReference type="InterPro" id="IPR012373">
    <property type="entry name" value="Ferrdict_sens_TM"/>
</dbReference>
<evidence type="ECO:0000259" key="2">
    <source>
        <dbReference type="Pfam" id="PF16344"/>
    </source>
</evidence>
<dbReference type="AlphaFoldDB" id="A0A368JIX5"/>
<reference evidence="3 4" key="1">
    <citation type="submission" date="2018-07" db="EMBL/GenBank/DDBJ databases">
        <title>Genome analysis of Larkinella rosea.</title>
        <authorList>
            <person name="Zhou Z."/>
            <person name="Wang G."/>
        </authorList>
    </citation>
    <scope>NUCLEOTIDE SEQUENCE [LARGE SCALE GENOMIC DNA]</scope>
    <source>
        <strain evidence="4">zzj9</strain>
    </source>
</reference>
<keyword evidence="4" id="KW-1185">Reference proteome</keyword>
<dbReference type="Proteomes" id="UP000253383">
    <property type="component" value="Unassembled WGS sequence"/>
</dbReference>
<evidence type="ECO:0000313" key="3">
    <source>
        <dbReference type="EMBL" id="RCR67492.1"/>
    </source>
</evidence>
<dbReference type="PANTHER" id="PTHR30273">
    <property type="entry name" value="PERIPLASMIC SIGNAL SENSOR AND SIGMA FACTOR ACTIVATOR FECR-RELATED"/>
    <property type="match status" value="1"/>
</dbReference>
<dbReference type="InterPro" id="IPR006860">
    <property type="entry name" value="FecR"/>
</dbReference>
<comment type="caution">
    <text evidence="3">The sequence shown here is derived from an EMBL/GenBank/DDBJ whole genome shotgun (WGS) entry which is preliminary data.</text>
</comment>
<protein>
    <submittedName>
        <fullName evidence="3">DUF4974 domain-containing protein</fullName>
    </submittedName>
</protein>
<accession>A0A368JIX5</accession>
<dbReference type="InterPro" id="IPR032508">
    <property type="entry name" value="FecR_C"/>
</dbReference>
<organism evidence="3 4">
    <name type="scientific">Larkinella punicea</name>
    <dbReference type="NCBI Taxonomy" id="2315727"/>
    <lineage>
        <taxon>Bacteria</taxon>
        <taxon>Pseudomonadati</taxon>
        <taxon>Bacteroidota</taxon>
        <taxon>Cytophagia</taxon>
        <taxon>Cytophagales</taxon>
        <taxon>Spirosomataceae</taxon>
        <taxon>Larkinella</taxon>
    </lineage>
</organism>
<dbReference type="Gene3D" id="2.60.120.1440">
    <property type="match status" value="1"/>
</dbReference>
<dbReference type="Gene3D" id="3.55.50.30">
    <property type="match status" value="1"/>
</dbReference>
<sequence>MNIPITKTLLFDYFNGNASALQKQTIDEWAKQPENEEFFYKTLAEWELTHPQYMVDVSSAIARYHDYLAQKEGEQPVVAMPTEPTPFPVRFSGWYIAASVSILLLMGWWFRSELVNQTYATEPGQIRSWVLDDGSRVTLNANSVLKVPRFGLKWVLPGQKNREVFLTGEAQFSVTHTQDNRRFIVKTPNGLDVVVLGTEFTVSSRQNRMQVVLNQGKVVLQRETNQTMAPIVLTPGDVVTLVDEKIQRKHVADPERFSAWKDELFVFDSMPLSQVAQLLRDNYGLHVSIPDPALAHETVSGSFKATNADELLISISKALDIQAVRRGKKVIFSARAND</sequence>
<feature type="domain" description="Protein FecR C-terminal" evidence="2">
    <location>
        <begin position="265"/>
        <end position="331"/>
    </location>
</feature>
<dbReference type="OrthoDB" id="1523489at2"/>
<dbReference type="Pfam" id="PF16344">
    <property type="entry name" value="FecR_C"/>
    <property type="match status" value="1"/>
</dbReference>
<name>A0A368JIX5_9BACT</name>
<dbReference type="GO" id="GO:0016989">
    <property type="term" value="F:sigma factor antagonist activity"/>
    <property type="evidence" value="ECO:0007669"/>
    <property type="project" value="TreeGrafter"/>
</dbReference>
<evidence type="ECO:0000313" key="4">
    <source>
        <dbReference type="Proteomes" id="UP000253383"/>
    </source>
</evidence>
<dbReference type="RefSeq" id="WP_114408227.1">
    <property type="nucleotide sequence ID" value="NZ_QOWE01000019.1"/>
</dbReference>